<evidence type="ECO:0000256" key="7">
    <source>
        <dbReference type="RuleBase" id="RU000682"/>
    </source>
</evidence>
<dbReference type="PANTHER" id="PTHR46123:SF3">
    <property type="entry name" value="DOUBLE HOMEOBOX PROTEIN 1-RELATED"/>
    <property type="match status" value="1"/>
</dbReference>
<feature type="region of interest" description="Disordered" evidence="8">
    <location>
        <begin position="313"/>
        <end position="333"/>
    </location>
</feature>
<dbReference type="SUPFAM" id="SSF46689">
    <property type="entry name" value="Homeodomain-like"/>
    <property type="match status" value="2"/>
</dbReference>
<dbReference type="GO" id="GO:0000981">
    <property type="term" value="F:DNA-binding transcription factor activity, RNA polymerase II-specific"/>
    <property type="evidence" value="ECO:0007669"/>
    <property type="project" value="InterPro"/>
</dbReference>
<feature type="DNA-binding region" description="Homeobox" evidence="6">
    <location>
        <begin position="15"/>
        <end position="74"/>
    </location>
</feature>
<dbReference type="PANTHER" id="PTHR46123">
    <property type="entry name" value="MIX-TYPE HOMEOBOX GENE 1-RELATED"/>
    <property type="match status" value="1"/>
</dbReference>
<sequence length="333" mass="35628">MDGTSPSSPSLPREARRRRLVLSSSQKDALQALFQQNPYPATETRERLAQEIGMPESRVQVWFQNQRTRRARQARLGSPGSPGEGQPQQRPEQAPSWTPGCVPKEGRRKRTAISASQTRILVQAFEGNRFPGIATRERLAQQTGLPESRIHIWFQNRRARHPGRSPGAPANSPAGGAGGAGGTGGTGGAGPQLLPTVPQEQSQPATVPSSAAHGSPCNPLVGQPLWVPALPPAPVPLGPWEPSGGLAGPAPTVPSCRLRQRDCARLRLRSGPPTKEAGPLPKAASTPTWQRCRCLAGTRPSLQRMIPGTIRRFWAGQTPPSPCTSGARGRRAR</sequence>
<dbReference type="Pfam" id="PF00046">
    <property type="entry name" value="Homeodomain"/>
    <property type="match status" value="2"/>
</dbReference>
<evidence type="ECO:0000256" key="8">
    <source>
        <dbReference type="SAM" id="MobiDB-lite"/>
    </source>
</evidence>
<accession>L9KFP8</accession>
<feature type="compositionally biased region" description="Polar residues" evidence="8">
    <location>
        <begin position="198"/>
        <end position="209"/>
    </location>
</feature>
<comment type="subcellular location">
    <subcellularLocation>
        <location evidence="1 6 7">Nucleus</location>
    </subcellularLocation>
</comment>
<evidence type="ECO:0000256" key="2">
    <source>
        <dbReference type="ARBA" id="ARBA00022737"/>
    </source>
</evidence>
<name>L9KFP8_TUPCH</name>
<evidence type="ECO:0000256" key="6">
    <source>
        <dbReference type="PROSITE-ProRule" id="PRU00108"/>
    </source>
</evidence>
<gene>
    <name evidence="10" type="ORF">TREES_T100001847</name>
</gene>
<feature type="compositionally biased region" description="Gly residues" evidence="8">
    <location>
        <begin position="175"/>
        <end position="190"/>
    </location>
</feature>
<evidence type="ECO:0000313" key="10">
    <source>
        <dbReference type="EMBL" id="ELW61473.1"/>
    </source>
</evidence>
<reference evidence="11" key="1">
    <citation type="submission" date="2012-07" db="EMBL/GenBank/DDBJ databases">
        <title>Genome of the Chinese tree shrew, a rising model animal genetically related to primates.</title>
        <authorList>
            <person name="Zhang G."/>
            <person name="Fan Y."/>
            <person name="Yao Y."/>
            <person name="Huang Z."/>
        </authorList>
    </citation>
    <scope>NUCLEOTIDE SEQUENCE [LARGE SCALE GENOMIC DNA]</scope>
</reference>
<evidence type="ECO:0000256" key="3">
    <source>
        <dbReference type="ARBA" id="ARBA00023125"/>
    </source>
</evidence>
<reference evidence="11" key="2">
    <citation type="journal article" date="2013" name="Nat. Commun.">
        <title>Genome of the Chinese tree shrew.</title>
        <authorList>
            <person name="Fan Y."/>
            <person name="Huang Z.Y."/>
            <person name="Cao C.C."/>
            <person name="Chen C.S."/>
            <person name="Chen Y.X."/>
            <person name="Fan D.D."/>
            <person name="He J."/>
            <person name="Hou H.L."/>
            <person name="Hu L."/>
            <person name="Hu X.T."/>
            <person name="Jiang X.T."/>
            <person name="Lai R."/>
            <person name="Lang Y.S."/>
            <person name="Liang B."/>
            <person name="Liao S.G."/>
            <person name="Mu D."/>
            <person name="Ma Y.Y."/>
            <person name="Niu Y.Y."/>
            <person name="Sun X.Q."/>
            <person name="Xia J.Q."/>
            <person name="Xiao J."/>
            <person name="Xiong Z.Q."/>
            <person name="Xu L."/>
            <person name="Yang L."/>
            <person name="Zhang Y."/>
            <person name="Zhao W."/>
            <person name="Zhao X.D."/>
            <person name="Zheng Y.T."/>
            <person name="Zhou J.M."/>
            <person name="Zhu Y.B."/>
            <person name="Zhang G.J."/>
            <person name="Wang J."/>
            <person name="Yao Y.G."/>
        </authorList>
    </citation>
    <scope>NUCLEOTIDE SEQUENCE [LARGE SCALE GENOMIC DNA]</scope>
</reference>
<dbReference type="EMBL" id="KB320876">
    <property type="protein sequence ID" value="ELW61473.1"/>
    <property type="molecule type" value="Genomic_DNA"/>
</dbReference>
<evidence type="ECO:0000256" key="5">
    <source>
        <dbReference type="ARBA" id="ARBA00023242"/>
    </source>
</evidence>
<dbReference type="GO" id="GO:0005634">
    <property type="term" value="C:nucleus"/>
    <property type="evidence" value="ECO:0007669"/>
    <property type="project" value="UniProtKB-SubCell"/>
</dbReference>
<feature type="region of interest" description="Disordered" evidence="8">
    <location>
        <begin position="1"/>
        <end position="24"/>
    </location>
</feature>
<dbReference type="InterPro" id="IPR000047">
    <property type="entry name" value="HTH_motif"/>
</dbReference>
<dbReference type="SMART" id="SM00389">
    <property type="entry name" value="HOX"/>
    <property type="match status" value="2"/>
</dbReference>
<dbReference type="Gene3D" id="1.10.10.60">
    <property type="entry name" value="Homeodomain-like"/>
    <property type="match status" value="2"/>
</dbReference>
<organism evidence="10 11">
    <name type="scientific">Tupaia chinensis</name>
    <name type="common">Chinese tree shrew</name>
    <name type="synonym">Tupaia belangeri chinensis</name>
    <dbReference type="NCBI Taxonomy" id="246437"/>
    <lineage>
        <taxon>Eukaryota</taxon>
        <taxon>Metazoa</taxon>
        <taxon>Chordata</taxon>
        <taxon>Craniata</taxon>
        <taxon>Vertebrata</taxon>
        <taxon>Euteleostomi</taxon>
        <taxon>Mammalia</taxon>
        <taxon>Eutheria</taxon>
        <taxon>Euarchontoglires</taxon>
        <taxon>Scandentia</taxon>
        <taxon>Tupaiidae</taxon>
        <taxon>Tupaia</taxon>
    </lineage>
</organism>
<keyword evidence="3 6" id="KW-0238">DNA-binding</keyword>
<dbReference type="InParanoid" id="L9KFP8"/>
<dbReference type="GO" id="GO:0000977">
    <property type="term" value="F:RNA polymerase II transcription regulatory region sequence-specific DNA binding"/>
    <property type="evidence" value="ECO:0007669"/>
    <property type="project" value="TreeGrafter"/>
</dbReference>
<feature type="domain" description="Homeobox" evidence="9">
    <location>
        <begin position="104"/>
        <end position="164"/>
    </location>
</feature>
<feature type="compositionally biased region" description="Polar residues" evidence="8">
    <location>
        <begin position="1"/>
        <end position="10"/>
    </location>
</feature>
<keyword evidence="2" id="KW-0677">Repeat</keyword>
<feature type="region of interest" description="Disordered" evidence="8">
    <location>
        <begin position="159"/>
        <end position="216"/>
    </location>
</feature>
<dbReference type="CDD" id="cd00086">
    <property type="entry name" value="homeodomain"/>
    <property type="match status" value="2"/>
</dbReference>
<evidence type="ECO:0000256" key="1">
    <source>
        <dbReference type="ARBA" id="ARBA00004123"/>
    </source>
</evidence>
<dbReference type="eggNOG" id="KOG0849">
    <property type="taxonomic scope" value="Eukaryota"/>
</dbReference>
<keyword evidence="5 6" id="KW-0539">Nucleus</keyword>
<feature type="region of interest" description="Disordered" evidence="8">
    <location>
        <begin position="66"/>
        <end position="114"/>
    </location>
</feature>
<dbReference type="InterPro" id="IPR001356">
    <property type="entry name" value="HD"/>
</dbReference>
<dbReference type="PROSITE" id="PS50071">
    <property type="entry name" value="HOMEOBOX_2"/>
    <property type="match status" value="2"/>
</dbReference>
<keyword evidence="4 6" id="KW-0371">Homeobox</keyword>
<feature type="compositionally biased region" description="Low complexity" evidence="8">
    <location>
        <begin position="74"/>
        <end position="93"/>
    </location>
</feature>
<feature type="DNA-binding region" description="Homeobox" evidence="6">
    <location>
        <begin position="106"/>
        <end position="165"/>
    </location>
</feature>
<evidence type="ECO:0000313" key="11">
    <source>
        <dbReference type="Proteomes" id="UP000011518"/>
    </source>
</evidence>
<dbReference type="FunFam" id="1.10.10.60:FF:000325">
    <property type="entry name" value="Double homeobox protein 4"/>
    <property type="match status" value="1"/>
</dbReference>
<dbReference type="AlphaFoldDB" id="L9KFP8"/>
<dbReference type="PRINTS" id="PR00031">
    <property type="entry name" value="HTHREPRESSR"/>
</dbReference>
<proteinExistence type="predicted"/>
<dbReference type="InterPro" id="IPR009057">
    <property type="entry name" value="Homeodomain-like_sf"/>
</dbReference>
<dbReference type="PROSITE" id="PS00027">
    <property type="entry name" value="HOMEOBOX_1"/>
    <property type="match status" value="1"/>
</dbReference>
<protein>
    <submittedName>
        <fullName evidence="10">Double homeobox protein 4-like protein 4</fullName>
    </submittedName>
</protein>
<keyword evidence="11" id="KW-1185">Reference proteome</keyword>
<dbReference type="InterPro" id="IPR051306">
    <property type="entry name" value="Homeobox_regulator"/>
</dbReference>
<dbReference type="Proteomes" id="UP000011518">
    <property type="component" value="Unassembled WGS sequence"/>
</dbReference>
<evidence type="ECO:0000256" key="4">
    <source>
        <dbReference type="ARBA" id="ARBA00023155"/>
    </source>
</evidence>
<evidence type="ECO:0000259" key="9">
    <source>
        <dbReference type="PROSITE" id="PS50071"/>
    </source>
</evidence>
<dbReference type="InterPro" id="IPR017970">
    <property type="entry name" value="Homeobox_CS"/>
</dbReference>
<dbReference type="STRING" id="246437.L9KFP8"/>
<feature type="compositionally biased region" description="Low complexity" evidence="8">
    <location>
        <begin position="164"/>
        <end position="174"/>
    </location>
</feature>
<feature type="domain" description="Homeobox" evidence="9">
    <location>
        <begin position="13"/>
        <end position="73"/>
    </location>
</feature>